<dbReference type="Gene3D" id="2.60.40.1120">
    <property type="entry name" value="Carboxypeptidase-like, regulatory domain"/>
    <property type="match status" value="1"/>
</dbReference>
<organism evidence="4 5">
    <name type="scientific">Sphingobacterium athyrii</name>
    <dbReference type="NCBI Taxonomy" id="2152717"/>
    <lineage>
        <taxon>Bacteria</taxon>
        <taxon>Pseudomonadati</taxon>
        <taxon>Bacteroidota</taxon>
        <taxon>Sphingobacteriia</taxon>
        <taxon>Sphingobacteriales</taxon>
        <taxon>Sphingobacteriaceae</taxon>
        <taxon>Sphingobacterium</taxon>
    </lineage>
</organism>
<evidence type="ECO:0000256" key="1">
    <source>
        <dbReference type="PROSITE-ProRule" id="PRU01360"/>
    </source>
</evidence>
<gene>
    <name evidence="4" type="ORF">DCO56_26095</name>
</gene>
<evidence type="ECO:0000313" key="4">
    <source>
        <dbReference type="EMBL" id="PUV21798.1"/>
    </source>
</evidence>
<dbReference type="OrthoDB" id="603589at2"/>
<feature type="signal peptide" evidence="2">
    <location>
        <begin position="1"/>
        <end position="24"/>
    </location>
</feature>
<dbReference type="NCBIfam" id="TIGR04056">
    <property type="entry name" value="OMP_RagA_SusC"/>
    <property type="match status" value="1"/>
</dbReference>
<comment type="subcellular location">
    <subcellularLocation>
        <location evidence="1">Cell outer membrane</location>
        <topology evidence="1">Multi-pass membrane protein</topology>
    </subcellularLocation>
</comment>
<sequence length="1069" mass="118639">MKRWKKIKSRLEIFIFLMTATCCATLAQQVRVEGKVYSASDGKAVSGVTVSVSGSNLRVSTDGNGKYALTANKTATLIFSSVGYARQEISLVGKKTEANNTIILDTEIKLNENVIDDVVVTGFGQREKRTSMVGAVTTINPKELKGPTSNLTTMLAGRVAGMIAFQRSGEPGSDNANFFIRGLGSFGTGKQDPLILIDNIESSPTDMARLQPDDIASFSVLRDANAAAMYGARGANGVVLITTKLGKEGATKFEFRTESNISTNTRNFKFADNIRYMEMANEAYLTRPADAASGQGLPYWQTKIDHTRAGDNPLLYPNNNWIDQLIKDYTINQRNNLNISGGGAKAKYYLSGTYNIDNGILKMNGINNFNNNIKLKNYSVRSNLDINFTPTTVGIVRVYAQFDDYNGPIGSTDENGSRINGGAATFRRAIWSNPVMFPAIYPSSYMPYMNHPLFGNALNRNGGLFVNPYAEMVRGYQEFNTSTIMPQIQINQNLNALIPGLSLTAMTYVKRYAYFEVSRKYNPFYYTASADASGDLNIRVMNDGSLGSIGTVGTEYLDYSESAKEVNSMFYAHAIANYNHGFGKHNVGATVIGLVQNSLSGNAGNLQSSLPSRNVGLSGRFSYNYDDRYIAEFNFGYNGSERFAKNRRLGFFPSFGLSYNISNESFLEPVRDIISKLKIRATHGFAGNDQIGRSQDRFFYLSDVDMNAFPIAFGELSGYSRPTISIRRYANQDITWERSRQTNLGLELGLFKELELNVDVYKQIRSNILTGRSYIPSTMGLRAAIVANTNKAESKGVDVTLNYNKNFGDSWYIQGRGTMTYAVSKKLIVDEPAYKEASRYTVGTSASQEFGYIAERLFVDDQEVLNSPVQFGKPGLDYLGGDIKYRDINGDGQITDLDRVAIGYPTTPELIYGFGGTIGGKGLDFSFYFQGSARSSFFINPENISPFYLNGGSQNGLLQAIADSYWSEENRNLYAFWPRLSENVIDNNNQRSTWWMRNGAFLRLKTVEMGYTFKDSLMKRLKAKNLRIYANGMNLFALSSFKMWDVEMGGKGIGYPIQAVYNIGLQLSF</sequence>
<comment type="similarity">
    <text evidence="1">Belongs to the TonB-dependent receptor family.</text>
</comment>
<dbReference type="SUPFAM" id="SSF49464">
    <property type="entry name" value="Carboxypeptidase regulatory domain-like"/>
    <property type="match status" value="1"/>
</dbReference>
<proteinExistence type="inferred from homology"/>
<name>A0A363NLV7_9SPHI</name>
<dbReference type="PROSITE" id="PS52016">
    <property type="entry name" value="TONB_DEPENDENT_REC_3"/>
    <property type="match status" value="1"/>
</dbReference>
<feature type="domain" description="TonB-dependent receptor plug" evidence="3">
    <location>
        <begin position="132"/>
        <end position="238"/>
    </location>
</feature>
<dbReference type="InterPro" id="IPR023996">
    <property type="entry name" value="TonB-dep_OMP_SusC/RagA"/>
</dbReference>
<comment type="caution">
    <text evidence="4">The sequence shown here is derived from an EMBL/GenBank/DDBJ whole genome shotgun (WGS) entry which is preliminary data.</text>
</comment>
<keyword evidence="5" id="KW-1185">Reference proteome</keyword>
<dbReference type="EMBL" id="QCXX01000009">
    <property type="protein sequence ID" value="PUV21798.1"/>
    <property type="molecule type" value="Genomic_DNA"/>
</dbReference>
<dbReference type="InterPro" id="IPR008969">
    <property type="entry name" value="CarboxyPept-like_regulatory"/>
</dbReference>
<dbReference type="InterPro" id="IPR023997">
    <property type="entry name" value="TonB-dep_OMP_SusC/RagA_CS"/>
</dbReference>
<dbReference type="RefSeq" id="WP_108636621.1">
    <property type="nucleotide sequence ID" value="NZ_QCXX01000009.1"/>
</dbReference>
<accession>A0A363NLV7</accession>
<dbReference type="InterPro" id="IPR012910">
    <property type="entry name" value="Plug_dom"/>
</dbReference>
<feature type="chain" id="PRO_5016935036" evidence="2">
    <location>
        <begin position="25"/>
        <end position="1069"/>
    </location>
</feature>
<dbReference type="InterPro" id="IPR039426">
    <property type="entry name" value="TonB-dep_rcpt-like"/>
</dbReference>
<keyword evidence="1" id="KW-0812">Transmembrane</keyword>
<keyword evidence="2" id="KW-0732">Signal</keyword>
<dbReference type="InterPro" id="IPR037066">
    <property type="entry name" value="Plug_dom_sf"/>
</dbReference>
<keyword evidence="1" id="KW-0472">Membrane</keyword>
<evidence type="ECO:0000256" key="2">
    <source>
        <dbReference type="SAM" id="SignalP"/>
    </source>
</evidence>
<keyword evidence="1" id="KW-0813">Transport</keyword>
<dbReference type="NCBIfam" id="TIGR04057">
    <property type="entry name" value="SusC_RagA_signa"/>
    <property type="match status" value="1"/>
</dbReference>
<protein>
    <submittedName>
        <fullName evidence="4">SusC/RagA family TonB-linked outer membrane protein</fullName>
    </submittedName>
</protein>
<keyword evidence="1" id="KW-0998">Cell outer membrane</keyword>
<dbReference type="AlphaFoldDB" id="A0A363NLV7"/>
<evidence type="ECO:0000259" key="3">
    <source>
        <dbReference type="Pfam" id="PF07715"/>
    </source>
</evidence>
<dbReference type="GO" id="GO:0009279">
    <property type="term" value="C:cell outer membrane"/>
    <property type="evidence" value="ECO:0007669"/>
    <property type="project" value="UniProtKB-SubCell"/>
</dbReference>
<dbReference type="Pfam" id="PF07715">
    <property type="entry name" value="Plug"/>
    <property type="match status" value="1"/>
</dbReference>
<reference evidence="4 5" key="1">
    <citation type="submission" date="2018-04" db="EMBL/GenBank/DDBJ databases">
        <title>Sphingobacterium sp. M46 Genome.</title>
        <authorList>
            <person name="Cheng J."/>
            <person name="Li Y."/>
        </authorList>
    </citation>
    <scope>NUCLEOTIDE SEQUENCE [LARGE SCALE GENOMIC DNA]</scope>
    <source>
        <strain evidence="4 5">M46</strain>
    </source>
</reference>
<dbReference type="FunFam" id="2.170.130.10:FF:000003">
    <property type="entry name" value="SusC/RagA family TonB-linked outer membrane protein"/>
    <property type="match status" value="1"/>
</dbReference>
<dbReference type="Proteomes" id="UP000250831">
    <property type="component" value="Unassembled WGS sequence"/>
</dbReference>
<dbReference type="Gene3D" id="2.170.130.10">
    <property type="entry name" value="TonB-dependent receptor, plug domain"/>
    <property type="match status" value="1"/>
</dbReference>
<keyword evidence="1" id="KW-1134">Transmembrane beta strand</keyword>
<dbReference type="SUPFAM" id="SSF56935">
    <property type="entry name" value="Porins"/>
    <property type="match status" value="1"/>
</dbReference>
<evidence type="ECO:0000313" key="5">
    <source>
        <dbReference type="Proteomes" id="UP000250831"/>
    </source>
</evidence>
<dbReference type="Pfam" id="PF13715">
    <property type="entry name" value="CarbopepD_reg_2"/>
    <property type="match status" value="1"/>
</dbReference>